<protein>
    <submittedName>
        <fullName evidence="3">Uncharacterized protein</fullName>
    </submittedName>
</protein>
<accession>A0A1I7YKE5</accession>
<dbReference type="WBParaSite" id="L893_g17316.t1">
    <property type="protein sequence ID" value="L893_g17316.t1"/>
    <property type="gene ID" value="L893_g17316"/>
</dbReference>
<feature type="region of interest" description="Disordered" evidence="1">
    <location>
        <begin position="108"/>
        <end position="139"/>
    </location>
</feature>
<evidence type="ECO:0000256" key="1">
    <source>
        <dbReference type="SAM" id="MobiDB-lite"/>
    </source>
</evidence>
<sequence>MNKNGTEDLNKRCKGRVRKDRWKSSPCSALPPSVSTIVDDINTTIDGALRCKGPHRRKISNIRMGRSIVFYGDFSKDHFVDRTPVSDIQASRSSLMRSAPCLVKTRLPQGWDTTNQPSEYGVAEDERRERAKQMTSSCE</sequence>
<evidence type="ECO:0000313" key="2">
    <source>
        <dbReference type="Proteomes" id="UP000095287"/>
    </source>
</evidence>
<dbReference type="AlphaFoldDB" id="A0A1I7YKE5"/>
<name>A0A1I7YKE5_9BILA</name>
<evidence type="ECO:0000313" key="3">
    <source>
        <dbReference type="WBParaSite" id="L893_g17316.t1"/>
    </source>
</evidence>
<dbReference type="Proteomes" id="UP000095287">
    <property type="component" value="Unplaced"/>
</dbReference>
<organism evidence="2 3">
    <name type="scientific">Steinernema glaseri</name>
    <dbReference type="NCBI Taxonomy" id="37863"/>
    <lineage>
        <taxon>Eukaryota</taxon>
        <taxon>Metazoa</taxon>
        <taxon>Ecdysozoa</taxon>
        <taxon>Nematoda</taxon>
        <taxon>Chromadorea</taxon>
        <taxon>Rhabditida</taxon>
        <taxon>Tylenchina</taxon>
        <taxon>Panagrolaimomorpha</taxon>
        <taxon>Strongyloidoidea</taxon>
        <taxon>Steinernematidae</taxon>
        <taxon>Steinernema</taxon>
    </lineage>
</organism>
<keyword evidence="2" id="KW-1185">Reference proteome</keyword>
<proteinExistence type="predicted"/>
<reference evidence="3" key="1">
    <citation type="submission" date="2016-11" db="UniProtKB">
        <authorList>
            <consortium name="WormBaseParasite"/>
        </authorList>
    </citation>
    <scope>IDENTIFICATION</scope>
</reference>